<dbReference type="Proteomes" id="UP001595840">
    <property type="component" value="Unassembled WGS sequence"/>
</dbReference>
<evidence type="ECO:0008006" key="3">
    <source>
        <dbReference type="Google" id="ProtNLM"/>
    </source>
</evidence>
<comment type="caution">
    <text evidence="1">The sequence shown here is derived from an EMBL/GenBank/DDBJ whole genome shotgun (WGS) entry which is preliminary data.</text>
</comment>
<evidence type="ECO:0000313" key="2">
    <source>
        <dbReference type="Proteomes" id="UP001595840"/>
    </source>
</evidence>
<reference evidence="2" key="1">
    <citation type="journal article" date="2019" name="Int. J. Syst. Evol. Microbiol.">
        <title>The Global Catalogue of Microorganisms (GCM) 10K type strain sequencing project: providing services to taxonomists for standard genome sequencing and annotation.</title>
        <authorList>
            <consortium name="The Broad Institute Genomics Platform"/>
            <consortium name="The Broad Institute Genome Sequencing Center for Infectious Disease"/>
            <person name="Wu L."/>
            <person name="Ma J."/>
        </authorList>
    </citation>
    <scope>NUCLEOTIDE SEQUENCE [LARGE SCALE GENOMIC DNA]</scope>
    <source>
        <strain evidence="2">CECT 8570</strain>
    </source>
</reference>
<keyword evidence="2" id="KW-1185">Reference proteome</keyword>
<accession>A0ABV8V0M8</accession>
<proteinExistence type="predicted"/>
<protein>
    <recommendedName>
        <fullName evidence="3">SIR2-like domain-containing protein</fullName>
    </recommendedName>
</protein>
<organism evidence="1 2">
    <name type="scientific">Simiduia curdlanivorans</name>
    <dbReference type="NCBI Taxonomy" id="1492769"/>
    <lineage>
        <taxon>Bacteria</taxon>
        <taxon>Pseudomonadati</taxon>
        <taxon>Pseudomonadota</taxon>
        <taxon>Gammaproteobacteria</taxon>
        <taxon>Cellvibrionales</taxon>
        <taxon>Cellvibrionaceae</taxon>
        <taxon>Simiduia</taxon>
    </lineage>
</organism>
<dbReference type="RefSeq" id="WP_290261911.1">
    <property type="nucleotide sequence ID" value="NZ_JAUFQG010000004.1"/>
</dbReference>
<sequence>MTENVIILGAGFSYDAGIPLLGGFIERMWECATRKTIEGKPIRPEILKTLNEALEIRRELDNYHGRVVFDDRNIEDILSMLAFNILGGGKADSNKFKIFTKAISETIELACNVKHTGYRSDGRYTAIKEGDKVYREFWQGIFKWYKKTGSIPTIISFNYDLVLERSLMQILISDENFNPYENPLPFNGVTLDYCYKHFPSKSYLVEYANYNSPRQSQSTGTIISQPAGLDIEKFCKINILKLHGSLNFPTDSKKTASLVTPIDQPYILPPVSNKHSNGAGSQSWKSALNCLREAKNVTFVGYSLPKTDMYMQFFLKAALGPNQDLNKINIFDPVLSKDNQVSLDMKNRFQSCFSEQIRPRLNFNPGQSEYGSKNEQGTTKKFVDILNHTPELILF</sequence>
<evidence type="ECO:0000313" key="1">
    <source>
        <dbReference type="EMBL" id="MFC4360941.1"/>
    </source>
</evidence>
<dbReference type="EMBL" id="JBHSCX010000002">
    <property type="protein sequence ID" value="MFC4360941.1"/>
    <property type="molecule type" value="Genomic_DNA"/>
</dbReference>
<name>A0ABV8V0M8_9GAMM</name>
<gene>
    <name evidence="1" type="ORF">ACFOX3_01435</name>
</gene>